<dbReference type="Proteomes" id="UP001057738">
    <property type="component" value="Chromosome"/>
</dbReference>
<dbReference type="RefSeq" id="WP_257854884.1">
    <property type="nucleotide sequence ID" value="NZ_CP102514.1"/>
</dbReference>
<dbReference type="InterPro" id="IPR052897">
    <property type="entry name" value="Sec-Metab_Biosynth_Hydrolase"/>
</dbReference>
<evidence type="ECO:0000259" key="2">
    <source>
        <dbReference type="Pfam" id="PF12697"/>
    </source>
</evidence>
<feature type="compositionally biased region" description="Gly residues" evidence="1">
    <location>
        <begin position="9"/>
        <end position="20"/>
    </location>
</feature>
<dbReference type="EMBL" id="CP102514">
    <property type="protein sequence ID" value="UUY46372.1"/>
    <property type="molecule type" value="Genomic_DNA"/>
</dbReference>
<organism evidence="3 4">
    <name type="scientific">Streptomyces yangpuensis</name>
    <dbReference type="NCBI Taxonomy" id="1648182"/>
    <lineage>
        <taxon>Bacteria</taxon>
        <taxon>Bacillati</taxon>
        <taxon>Actinomycetota</taxon>
        <taxon>Actinomycetes</taxon>
        <taxon>Kitasatosporales</taxon>
        <taxon>Streptomycetaceae</taxon>
        <taxon>Streptomyces</taxon>
    </lineage>
</organism>
<feature type="region of interest" description="Disordered" evidence="1">
    <location>
        <begin position="1"/>
        <end position="23"/>
    </location>
</feature>
<dbReference type="PANTHER" id="PTHR37017:SF11">
    <property type="entry name" value="ESTERASE_LIPASE_THIOESTERASE DOMAIN-CONTAINING PROTEIN"/>
    <property type="match status" value="1"/>
</dbReference>
<protein>
    <submittedName>
        <fullName evidence="3">Alpha/beta hydrolase</fullName>
    </submittedName>
</protein>
<feature type="domain" description="AB hydrolase-1" evidence="2">
    <location>
        <begin position="60"/>
        <end position="309"/>
    </location>
</feature>
<dbReference type="GeneID" id="95572518"/>
<keyword evidence="3" id="KW-0378">Hydrolase</keyword>
<dbReference type="PROSITE" id="PS51318">
    <property type="entry name" value="TAT"/>
    <property type="match status" value="1"/>
</dbReference>
<dbReference type="PANTHER" id="PTHR37017">
    <property type="entry name" value="AB HYDROLASE-1 DOMAIN-CONTAINING PROTEIN-RELATED"/>
    <property type="match status" value="1"/>
</dbReference>
<dbReference type="Pfam" id="PF12697">
    <property type="entry name" value="Abhydrolase_6"/>
    <property type="match status" value="1"/>
</dbReference>
<dbReference type="SUPFAM" id="SSF53474">
    <property type="entry name" value="alpha/beta-Hydrolases"/>
    <property type="match status" value="1"/>
</dbReference>
<proteinExistence type="predicted"/>
<dbReference type="GO" id="GO:0016787">
    <property type="term" value="F:hydrolase activity"/>
    <property type="evidence" value="ECO:0007669"/>
    <property type="project" value="UniProtKB-KW"/>
</dbReference>
<evidence type="ECO:0000256" key="1">
    <source>
        <dbReference type="SAM" id="MobiDB-lite"/>
    </source>
</evidence>
<dbReference type="Gene3D" id="3.40.50.1820">
    <property type="entry name" value="alpha/beta hydrolase"/>
    <property type="match status" value="1"/>
</dbReference>
<reference evidence="3" key="1">
    <citation type="submission" date="2022-08" db="EMBL/GenBank/DDBJ databases">
        <authorList>
            <person name="Tian L."/>
        </authorList>
    </citation>
    <scope>NUCLEOTIDE SEQUENCE</scope>
    <source>
        <strain evidence="3">CM253</strain>
    </source>
</reference>
<dbReference type="InterPro" id="IPR000073">
    <property type="entry name" value="AB_hydrolase_1"/>
</dbReference>
<evidence type="ECO:0000313" key="4">
    <source>
        <dbReference type="Proteomes" id="UP001057738"/>
    </source>
</evidence>
<dbReference type="InterPro" id="IPR029058">
    <property type="entry name" value="AB_hydrolase_fold"/>
</dbReference>
<keyword evidence="4" id="KW-1185">Reference proteome</keyword>
<accession>A0ABY5PQF0</accession>
<name>A0ABY5PQF0_9ACTN</name>
<gene>
    <name evidence="3" type="ORF">NRK68_03565</name>
</gene>
<sequence length="337" mass="35249">MSNLNGANGTSGSGGAGRPGGRTRRGLLKAAAAGAGTVAAVGAGATAAHADTRRRGAPVFVLVHGSGSNSYGWGPVLRELGLRGHRSIAVDLPGHGPGAYFPVSYQTPQDLERLAAEPSPISAVTLADFAAHVVETVRTAHRSGPVVLVGQSLGGVTLNAVANQVPQLISHLVYASAFCPTRHGSVMELMTTPEAASSALFRIPAFKTPPELGVNRVNWRSGDPAFFAAAKEALAADWPDAEVRALLNILEPDESAAIGAADARGLPGRWGRVPRTYLRFGADRAIPPALQDLMIREADATTPHNRFRVRSLDAPHVGPRDAAVWADELERVARTCR</sequence>
<dbReference type="InterPro" id="IPR006311">
    <property type="entry name" value="TAT_signal"/>
</dbReference>
<evidence type="ECO:0000313" key="3">
    <source>
        <dbReference type="EMBL" id="UUY46372.1"/>
    </source>
</evidence>